<dbReference type="Proteomes" id="UP000765509">
    <property type="component" value="Unassembled WGS sequence"/>
</dbReference>
<dbReference type="InterPro" id="IPR043128">
    <property type="entry name" value="Rev_trsase/Diguanyl_cyclase"/>
</dbReference>
<dbReference type="AlphaFoldDB" id="A0A9Q3GIV7"/>
<keyword evidence="2" id="KW-1185">Reference proteome</keyword>
<dbReference type="EMBL" id="AVOT02002086">
    <property type="protein sequence ID" value="MBW0469118.1"/>
    <property type="molecule type" value="Genomic_DNA"/>
</dbReference>
<sequence>MSDTIISMDILIKFGGKLESAIKFRCVEQFLTEEYINSMEDIISRTRIGKTWTRNPVESKIMPKTSREDRRTEIPVLKFHKCGNNEPLGTIRGHKVNIAFNIERKYTTVLRRPAYPEIPRAWEDLEKHIQELTQLDVLRKLGHNEDIKVKTPFIISLQNDKSRIVGNIGGLNTYTVPDRYPMSTIQNSLT</sequence>
<dbReference type="Gene3D" id="3.30.70.270">
    <property type="match status" value="1"/>
</dbReference>
<proteinExistence type="predicted"/>
<evidence type="ECO:0000313" key="1">
    <source>
        <dbReference type="EMBL" id="MBW0469118.1"/>
    </source>
</evidence>
<dbReference type="Gene3D" id="3.10.10.10">
    <property type="entry name" value="HIV Type 1 Reverse Transcriptase, subunit A, domain 1"/>
    <property type="match status" value="1"/>
</dbReference>
<evidence type="ECO:0000313" key="2">
    <source>
        <dbReference type="Proteomes" id="UP000765509"/>
    </source>
</evidence>
<name>A0A9Q3GIV7_9BASI</name>
<protein>
    <submittedName>
        <fullName evidence="1">Uncharacterized protein</fullName>
    </submittedName>
</protein>
<dbReference type="InterPro" id="IPR043502">
    <property type="entry name" value="DNA/RNA_pol_sf"/>
</dbReference>
<accession>A0A9Q3GIV7</accession>
<organism evidence="1 2">
    <name type="scientific">Austropuccinia psidii MF-1</name>
    <dbReference type="NCBI Taxonomy" id="1389203"/>
    <lineage>
        <taxon>Eukaryota</taxon>
        <taxon>Fungi</taxon>
        <taxon>Dikarya</taxon>
        <taxon>Basidiomycota</taxon>
        <taxon>Pucciniomycotina</taxon>
        <taxon>Pucciniomycetes</taxon>
        <taxon>Pucciniales</taxon>
        <taxon>Sphaerophragmiaceae</taxon>
        <taxon>Austropuccinia</taxon>
    </lineage>
</organism>
<reference evidence="1" key="1">
    <citation type="submission" date="2021-03" db="EMBL/GenBank/DDBJ databases">
        <title>Draft genome sequence of rust myrtle Austropuccinia psidii MF-1, a brazilian biotype.</title>
        <authorList>
            <person name="Quecine M.C."/>
            <person name="Pachon D.M.R."/>
            <person name="Bonatelli M.L."/>
            <person name="Correr F.H."/>
            <person name="Franceschini L.M."/>
            <person name="Leite T.F."/>
            <person name="Margarido G.R.A."/>
            <person name="Almeida C.A."/>
            <person name="Ferrarezi J.A."/>
            <person name="Labate C.A."/>
        </authorList>
    </citation>
    <scope>NUCLEOTIDE SEQUENCE</scope>
    <source>
        <strain evidence="1">MF-1</strain>
    </source>
</reference>
<dbReference type="SUPFAM" id="SSF56672">
    <property type="entry name" value="DNA/RNA polymerases"/>
    <property type="match status" value="1"/>
</dbReference>
<gene>
    <name evidence="1" type="ORF">O181_008833</name>
</gene>
<comment type="caution">
    <text evidence="1">The sequence shown here is derived from an EMBL/GenBank/DDBJ whole genome shotgun (WGS) entry which is preliminary data.</text>
</comment>